<dbReference type="OrthoDB" id="8194084at2759"/>
<evidence type="ECO:0000256" key="2">
    <source>
        <dbReference type="SAM" id="SignalP"/>
    </source>
</evidence>
<evidence type="ECO:0000313" key="5">
    <source>
        <dbReference type="Proteomes" id="UP000008820"/>
    </source>
</evidence>
<feature type="signal peptide" evidence="2">
    <location>
        <begin position="1"/>
        <end position="16"/>
    </location>
</feature>
<evidence type="ECO:0000313" key="4">
    <source>
        <dbReference type="EnsemblMetazoa" id="AAEL019581-PB"/>
    </source>
</evidence>
<reference evidence="4" key="2">
    <citation type="submission" date="2020-05" db="UniProtKB">
        <authorList>
            <consortium name="EnsemblMetazoa"/>
        </authorList>
    </citation>
    <scope>IDENTIFICATION</scope>
    <source>
        <strain evidence="4">LVP_AGWG</strain>
    </source>
</reference>
<feature type="compositionally biased region" description="Polar residues" evidence="1">
    <location>
        <begin position="223"/>
        <end position="236"/>
    </location>
</feature>
<keyword evidence="5" id="KW-1185">Reference proteome</keyword>
<dbReference type="EnsemblMetazoa" id="AAEL019581-RA">
    <property type="protein sequence ID" value="AAEL019581-PA"/>
    <property type="gene ID" value="AAEL019581"/>
</dbReference>
<protein>
    <recommendedName>
        <fullName evidence="3">DUF4774 domain-containing protein</fullName>
    </recommendedName>
</protein>
<dbReference type="InParanoid" id="A0A6I8TUY0"/>
<evidence type="ECO:0000259" key="3">
    <source>
        <dbReference type="Pfam" id="PF15999"/>
    </source>
</evidence>
<dbReference type="Proteomes" id="UP000008820">
    <property type="component" value="Chromosome 2"/>
</dbReference>
<dbReference type="Pfam" id="PF15999">
    <property type="entry name" value="DUF4774"/>
    <property type="match status" value="1"/>
</dbReference>
<gene>
    <name evidence="4" type="primary">5565102</name>
</gene>
<accession>A0A6I8TUY0</accession>
<feature type="domain" description="DUF4774" evidence="3">
    <location>
        <begin position="241"/>
        <end position="289"/>
    </location>
</feature>
<proteinExistence type="predicted"/>
<feature type="region of interest" description="Disordered" evidence="1">
    <location>
        <begin position="198"/>
        <end position="237"/>
    </location>
</feature>
<dbReference type="InterPro" id="IPR031942">
    <property type="entry name" value="DUF4774"/>
</dbReference>
<sequence>MKLILVTCILSTLVLSIQCRPQAVQTVEHRTTADVLKLPFYGGARGQILEIRKNSDGTVVSKILRGEDDEDMELKVHQIVDDLKNNEEILAEDDEIKAADQSFGDYLLNIQKAAASLVTLQEQVKKTGKLSTDQKRIYADNLERLGVAAQKLAHIQQQDGDQDAIKFLFNSEYDQTVADAQKKKTTYKITSFPGYKGKEEEEKLKKQEKKKEEEENVGEEESAQGNDSVQVNSPEQEASIAEAKPVGLAIAGEGGVASSKPIATAVVGDGGLAVARPVATAIAGIKPSEIGSLGLPISVNKKLVTKGKYGLVAADQDLPAGLLVGPGFQEARVSQNEIEAEIDDARQQVLGQSGTLAPHFDTEKFLASLRLKAKQQQQQAEQLREQHQQQQQQPFASPTIAFQPQQSFIPQSYPFATASDYMNTAQYPYYTPSYTPYYYNPYAAYQNPLALLAYQYQQQQQLAFQSQYNPYLVGANPLQHSFQQYEYPQRTYYSAAITAPSTAATPAAAYPSYYNYPSFSTPSPYRFFYY</sequence>
<dbReference type="AlphaFoldDB" id="A0A6I8TUY0"/>
<evidence type="ECO:0000256" key="1">
    <source>
        <dbReference type="SAM" id="MobiDB-lite"/>
    </source>
</evidence>
<reference evidence="4 5" key="1">
    <citation type="submission" date="2017-06" db="EMBL/GenBank/DDBJ databases">
        <title>Aedes aegypti genome working group (AGWG) sequencing and assembly.</title>
        <authorList>
            <consortium name="Aedes aegypti Genome Working Group (AGWG)"/>
            <person name="Matthews B.J."/>
        </authorList>
    </citation>
    <scope>NUCLEOTIDE SEQUENCE [LARGE SCALE GENOMIC DNA]</scope>
    <source>
        <strain evidence="4 5">LVP_AGWG</strain>
    </source>
</reference>
<organism evidence="4 5">
    <name type="scientific">Aedes aegypti</name>
    <name type="common">Yellowfever mosquito</name>
    <name type="synonym">Culex aegypti</name>
    <dbReference type="NCBI Taxonomy" id="7159"/>
    <lineage>
        <taxon>Eukaryota</taxon>
        <taxon>Metazoa</taxon>
        <taxon>Ecdysozoa</taxon>
        <taxon>Arthropoda</taxon>
        <taxon>Hexapoda</taxon>
        <taxon>Insecta</taxon>
        <taxon>Pterygota</taxon>
        <taxon>Neoptera</taxon>
        <taxon>Endopterygota</taxon>
        <taxon>Diptera</taxon>
        <taxon>Nematocera</taxon>
        <taxon>Culicoidea</taxon>
        <taxon>Culicidae</taxon>
        <taxon>Culicinae</taxon>
        <taxon>Aedini</taxon>
        <taxon>Aedes</taxon>
        <taxon>Stegomyia</taxon>
    </lineage>
</organism>
<name>A0A6I8TUY0_AEDAE</name>
<keyword evidence="2" id="KW-0732">Signal</keyword>
<feature type="chain" id="PRO_5036177981" description="DUF4774 domain-containing protein" evidence="2">
    <location>
        <begin position="17"/>
        <end position="530"/>
    </location>
</feature>
<feature type="compositionally biased region" description="Basic and acidic residues" evidence="1">
    <location>
        <begin position="198"/>
        <end position="213"/>
    </location>
</feature>
<feature type="region of interest" description="Disordered" evidence="1">
    <location>
        <begin position="377"/>
        <end position="396"/>
    </location>
</feature>
<dbReference type="EnsemblMetazoa" id="AAEL019581-RB">
    <property type="protein sequence ID" value="AAEL019581-PB"/>
    <property type="gene ID" value="AAEL019581"/>
</dbReference>